<evidence type="ECO:0000256" key="13">
    <source>
        <dbReference type="PROSITE-ProRule" id="PRU00175"/>
    </source>
</evidence>
<sequence>MYERGKLDLIVEADQSRERGQGVADAVSSLGSSDRNGDHCSVVVAHACGTEPSPPSFPQFAGRSTANPFPLSFSSPQTPSPNLIRIPRRYNSCTIRVTLSLSALPLNMASCSSSTLAIQAVQSSPTTHEILDLTEDDLVVKFSSGVSNVTALASAISYPTIAAAPHMFLNAYKNVLAVALATEYSFPQADKVKEYLEQAEAEKSSQIIQCGICVELKESNQMFTNNTCAHSFCSDCITKQVAAKLDENFHIVSCPGLDCKSVLQLEDCIPILPKLVLERWNEALCQALVLGSEKLYCPFRDCSMVLVIEDEREVVRGSECPACHRLFCAECRVPWHPGVDCEEFQRLNEDERGRDDLMVNQLAKDNKWMRCPRCKFFVEKTQGCPHITCRCQFQFCYGCGAEWTSNPGGCQSQCNRN</sequence>
<accession>A0AAW1VIA8</accession>
<dbReference type="PANTHER" id="PTHR11685">
    <property type="entry name" value="RBR FAMILY RING FINGER AND IBR DOMAIN-CONTAINING"/>
    <property type="match status" value="1"/>
</dbReference>
<dbReference type="CDD" id="cd22582">
    <property type="entry name" value="BRcat_RBR_unk"/>
    <property type="match status" value="1"/>
</dbReference>
<dbReference type="PROSITE" id="PS00518">
    <property type="entry name" value="ZF_RING_1"/>
    <property type="match status" value="1"/>
</dbReference>
<dbReference type="SUPFAM" id="SSF57850">
    <property type="entry name" value="RING/U-box"/>
    <property type="match status" value="3"/>
</dbReference>
<proteinExistence type="inferred from homology"/>
<comment type="cofactor">
    <cofactor evidence="2">
        <name>Zn(2+)</name>
        <dbReference type="ChEBI" id="CHEBI:29105"/>
    </cofactor>
</comment>
<evidence type="ECO:0000256" key="4">
    <source>
        <dbReference type="ARBA" id="ARBA00004906"/>
    </source>
</evidence>
<keyword evidence="8" id="KW-0479">Metal-binding</keyword>
<evidence type="ECO:0000256" key="6">
    <source>
        <dbReference type="ARBA" id="ARBA00012251"/>
    </source>
</evidence>
<keyword evidence="7" id="KW-0808">Transferase</keyword>
<dbReference type="GO" id="GO:0016567">
    <property type="term" value="P:protein ubiquitination"/>
    <property type="evidence" value="ECO:0007669"/>
    <property type="project" value="InterPro"/>
</dbReference>
<dbReference type="InterPro" id="IPR044066">
    <property type="entry name" value="TRIAD_supradom"/>
</dbReference>
<evidence type="ECO:0000256" key="5">
    <source>
        <dbReference type="ARBA" id="ARBA00005884"/>
    </source>
</evidence>
<comment type="similarity">
    <text evidence="5">Belongs to the RBR family. Ariadne subfamily.</text>
</comment>
<evidence type="ECO:0000256" key="12">
    <source>
        <dbReference type="ARBA" id="ARBA00022833"/>
    </source>
</evidence>
<comment type="pathway">
    <text evidence="4">Protein modification; protein ubiquitination.</text>
</comment>
<dbReference type="Pfam" id="PF01485">
    <property type="entry name" value="IBR"/>
    <property type="match status" value="2"/>
</dbReference>
<name>A0AAW1VIA8_RUBAR</name>
<dbReference type="GO" id="GO:0061630">
    <property type="term" value="F:ubiquitin protein ligase activity"/>
    <property type="evidence" value="ECO:0007669"/>
    <property type="project" value="UniProtKB-EC"/>
</dbReference>
<feature type="domain" description="RING-type" evidence="15">
    <location>
        <begin position="206"/>
        <end position="417"/>
    </location>
</feature>
<dbReference type="CDD" id="cd22584">
    <property type="entry name" value="Rcat_RBR_unk"/>
    <property type="match status" value="1"/>
</dbReference>
<evidence type="ECO:0000313" key="16">
    <source>
        <dbReference type="EMBL" id="KAK9901914.1"/>
    </source>
</evidence>
<evidence type="ECO:0000313" key="17">
    <source>
        <dbReference type="Proteomes" id="UP001457282"/>
    </source>
</evidence>
<dbReference type="EMBL" id="JBEDUW010000271">
    <property type="protein sequence ID" value="KAK9901914.1"/>
    <property type="molecule type" value="Genomic_DNA"/>
</dbReference>
<comment type="catalytic activity">
    <reaction evidence="1">
        <text>[E2 ubiquitin-conjugating enzyme]-S-ubiquitinyl-L-cysteine + [acceptor protein]-L-lysine = [E2 ubiquitin-conjugating enzyme]-L-cysteine + [acceptor protein]-N(6)-ubiquitinyl-L-lysine.</text>
        <dbReference type="EC" id="2.3.2.31"/>
    </reaction>
</comment>
<organism evidence="16 17">
    <name type="scientific">Rubus argutus</name>
    <name type="common">Southern blackberry</name>
    <dbReference type="NCBI Taxonomy" id="59490"/>
    <lineage>
        <taxon>Eukaryota</taxon>
        <taxon>Viridiplantae</taxon>
        <taxon>Streptophyta</taxon>
        <taxon>Embryophyta</taxon>
        <taxon>Tracheophyta</taxon>
        <taxon>Spermatophyta</taxon>
        <taxon>Magnoliopsida</taxon>
        <taxon>eudicotyledons</taxon>
        <taxon>Gunneridae</taxon>
        <taxon>Pentapetalae</taxon>
        <taxon>rosids</taxon>
        <taxon>fabids</taxon>
        <taxon>Rosales</taxon>
        <taxon>Rosaceae</taxon>
        <taxon>Rosoideae</taxon>
        <taxon>Rosoideae incertae sedis</taxon>
        <taxon>Rubus</taxon>
    </lineage>
</organism>
<dbReference type="GO" id="GO:0008270">
    <property type="term" value="F:zinc ion binding"/>
    <property type="evidence" value="ECO:0007669"/>
    <property type="project" value="UniProtKB-KW"/>
</dbReference>
<dbReference type="InterPro" id="IPR031127">
    <property type="entry name" value="E3_UB_ligase_RBR"/>
</dbReference>
<dbReference type="AlphaFoldDB" id="A0AAW1VIA8"/>
<dbReference type="InterPro" id="IPR017907">
    <property type="entry name" value="Znf_RING_CS"/>
</dbReference>
<dbReference type="PROSITE" id="PS50089">
    <property type="entry name" value="ZF_RING_2"/>
    <property type="match status" value="1"/>
</dbReference>
<keyword evidence="12" id="KW-0862">Zinc</keyword>
<evidence type="ECO:0000259" key="15">
    <source>
        <dbReference type="PROSITE" id="PS51873"/>
    </source>
</evidence>
<evidence type="ECO:0000256" key="1">
    <source>
        <dbReference type="ARBA" id="ARBA00001798"/>
    </source>
</evidence>
<dbReference type="FunFam" id="1.20.120.1750:FF:000018">
    <property type="entry name" value="RBR-type E3 ubiquitin transferase"/>
    <property type="match status" value="1"/>
</dbReference>
<gene>
    <name evidence="16" type="ORF">M0R45_001848</name>
</gene>
<evidence type="ECO:0000256" key="2">
    <source>
        <dbReference type="ARBA" id="ARBA00001947"/>
    </source>
</evidence>
<reference evidence="16 17" key="1">
    <citation type="journal article" date="2023" name="G3 (Bethesda)">
        <title>A chromosome-length genome assembly and annotation of blackberry (Rubus argutus, cv. 'Hillquist').</title>
        <authorList>
            <person name="Bruna T."/>
            <person name="Aryal R."/>
            <person name="Dudchenko O."/>
            <person name="Sargent D.J."/>
            <person name="Mead D."/>
            <person name="Buti M."/>
            <person name="Cavallini A."/>
            <person name="Hytonen T."/>
            <person name="Andres J."/>
            <person name="Pham M."/>
            <person name="Weisz D."/>
            <person name="Mascagni F."/>
            <person name="Usai G."/>
            <person name="Natali L."/>
            <person name="Bassil N."/>
            <person name="Fernandez G.E."/>
            <person name="Lomsadze A."/>
            <person name="Armour M."/>
            <person name="Olukolu B."/>
            <person name="Poorten T."/>
            <person name="Britton C."/>
            <person name="Davik J."/>
            <person name="Ashrafi H."/>
            <person name="Aiden E.L."/>
            <person name="Borodovsky M."/>
            <person name="Worthington M."/>
        </authorList>
    </citation>
    <scope>NUCLEOTIDE SEQUENCE [LARGE SCALE GENOMIC DNA]</scope>
    <source>
        <strain evidence="16">PI 553951</strain>
    </source>
</reference>
<evidence type="ECO:0000256" key="9">
    <source>
        <dbReference type="ARBA" id="ARBA00022737"/>
    </source>
</evidence>
<evidence type="ECO:0000259" key="14">
    <source>
        <dbReference type="PROSITE" id="PS50089"/>
    </source>
</evidence>
<evidence type="ECO:0000256" key="3">
    <source>
        <dbReference type="ARBA" id="ARBA00003976"/>
    </source>
</evidence>
<evidence type="ECO:0000256" key="7">
    <source>
        <dbReference type="ARBA" id="ARBA00022679"/>
    </source>
</evidence>
<comment type="caution">
    <text evidence="16">The sequence shown here is derived from an EMBL/GenBank/DDBJ whole genome shotgun (WGS) entry which is preliminary data.</text>
</comment>
<dbReference type="InterPro" id="IPR013083">
    <property type="entry name" value="Znf_RING/FYVE/PHD"/>
</dbReference>
<keyword evidence="9" id="KW-0677">Repeat</keyword>
<dbReference type="EC" id="2.3.2.31" evidence="6"/>
<feature type="domain" description="RING-type" evidence="14">
    <location>
        <begin position="210"/>
        <end position="255"/>
    </location>
</feature>
<keyword evidence="17" id="KW-1185">Reference proteome</keyword>
<evidence type="ECO:0000256" key="11">
    <source>
        <dbReference type="ARBA" id="ARBA00022786"/>
    </source>
</evidence>
<dbReference type="SMART" id="SM00647">
    <property type="entry name" value="IBR"/>
    <property type="match status" value="2"/>
</dbReference>
<dbReference type="Gene3D" id="1.20.120.1750">
    <property type="match status" value="1"/>
</dbReference>
<comment type="function">
    <text evidence="3">Might act as an E3 ubiquitin-protein ligase, or as part of E3 complex, which accepts ubiquitin from specific E2 ubiquitin-conjugating enzymes and then transfers it to substrates.</text>
</comment>
<protein>
    <recommendedName>
        <fullName evidence="6">RBR-type E3 ubiquitin transferase</fullName>
        <ecNumber evidence="6">2.3.2.31</ecNumber>
    </recommendedName>
</protein>
<dbReference type="Gene3D" id="3.30.40.10">
    <property type="entry name" value="Zinc/RING finger domain, C3HC4 (zinc finger)"/>
    <property type="match status" value="1"/>
</dbReference>
<keyword evidence="11" id="KW-0833">Ubl conjugation pathway</keyword>
<dbReference type="InterPro" id="IPR002867">
    <property type="entry name" value="IBR_dom"/>
</dbReference>
<dbReference type="Proteomes" id="UP001457282">
    <property type="component" value="Unassembled WGS sequence"/>
</dbReference>
<dbReference type="PROSITE" id="PS51873">
    <property type="entry name" value="TRIAD"/>
    <property type="match status" value="1"/>
</dbReference>
<dbReference type="FunFam" id="3.30.40.10:FF:000230">
    <property type="entry name" value="RBR-type E3 ubiquitin transferase"/>
    <property type="match status" value="1"/>
</dbReference>
<keyword evidence="10 13" id="KW-0863">Zinc-finger</keyword>
<dbReference type="Gene3D" id="2.20.25.20">
    <property type="match status" value="1"/>
</dbReference>
<evidence type="ECO:0000256" key="10">
    <source>
        <dbReference type="ARBA" id="ARBA00022771"/>
    </source>
</evidence>
<evidence type="ECO:0000256" key="8">
    <source>
        <dbReference type="ARBA" id="ARBA00022723"/>
    </source>
</evidence>
<dbReference type="InterPro" id="IPR001841">
    <property type="entry name" value="Znf_RING"/>
</dbReference>